<reference evidence="1 2" key="1">
    <citation type="submission" date="2015-12" db="EMBL/GenBank/DDBJ databases">
        <title>The genome of Folsomia candida.</title>
        <authorList>
            <person name="Faddeeva A."/>
            <person name="Derks M.F."/>
            <person name="Anvar Y."/>
            <person name="Smit S."/>
            <person name="Van Straalen N."/>
            <person name="Roelofs D."/>
        </authorList>
    </citation>
    <scope>NUCLEOTIDE SEQUENCE [LARGE SCALE GENOMIC DNA]</scope>
    <source>
        <strain evidence="1 2">VU population</strain>
        <tissue evidence="1">Whole body</tissue>
    </source>
</reference>
<dbReference type="AlphaFoldDB" id="A0A226DYG5"/>
<proteinExistence type="predicted"/>
<dbReference type="EMBL" id="LNIX01000010">
    <property type="protein sequence ID" value="OXA49767.1"/>
    <property type="molecule type" value="Genomic_DNA"/>
</dbReference>
<evidence type="ECO:0000313" key="2">
    <source>
        <dbReference type="Proteomes" id="UP000198287"/>
    </source>
</evidence>
<sequence>MAESRAPRDLGDLLNCTICLDEPASPIHSWSHNLRRQSEKVWHVSGGLEGVRPCRTTFSTGSHADYAKHLQDRHKCIVGTRNFTLPLTDGNIIHKAGALFPTGILEKDGEVFLQLSHIGEDASVYIWMTVLGSKETAEEYMFALNCRKHSKERRRLTRRSRSDFEETTIINNYP</sequence>
<organism evidence="1 2">
    <name type="scientific">Folsomia candida</name>
    <name type="common">Springtail</name>
    <dbReference type="NCBI Taxonomy" id="158441"/>
    <lineage>
        <taxon>Eukaryota</taxon>
        <taxon>Metazoa</taxon>
        <taxon>Ecdysozoa</taxon>
        <taxon>Arthropoda</taxon>
        <taxon>Hexapoda</taxon>
        <taxon>Collembola</taxon>
        <taxon>Entomobryomorpha</taxon>
        <taxon>Isotomoidea</taxon>
        <taxon>Isotomidae</taxon>
        <taxon>Proisotominae</taxon>
        <taxon>Folsomia</taxon>
    </lineage>
</organism>
<name>A0A226DYG5_FOLCA</name>
<protein>
    <submittedName>
        <fullName evidence="1">Uncharacterized protein</fullName>
    </submittedName>
</protein>
<evidence type="ECO:0000313" key="1">
    <source>
        <dbReference type="EMBL" id="OXA49767.1"/>
    </source>
</evidence>
<accession>A0A226DYG5</accession>
<dbReference type="OrthoDB" id="8182903at2759"/>
<dbReference type="Proteomes" id="UP000198287">
    <property type="component" value="Unassembled WGS sequence"/>
</dbReference>
<keyword evidence="2" id="KW-1185">Reference proteome</keyword>
<gene>
    <name evidence="1" type="ORF">Fcan01_15342</name>
</gene>
<comment type="caution">
    <text evidence="1">The sequence shown here is derived from an EMBL/GenBank/DDBJ whole genome shotgun (WGS) entry which is preliminary data.</text>
</comment>